<gene>
    <name evidence="4" type="ORF">CCACVL1_27959</name>
</gene>
<evidence type="ECO:0000259" key="2">
    <source>
        <dbReference type="Pfam" id="PF03372"/>
    </source>
</evidence>
<sequence length="790" mass="88628">MTVEELIKVHKPDILCLLEIKADETMVKSLAKRLRFTDVFTVPSHSMAGGIALFWNSSSINIDVLSYSEQVVHTMIEINSVSQIFSFVYVRPNSLYKENFWTDLVAFSSNISSPWSVVGDFNDFAAVSERWGGATTAANCLNMILKFRSYWEACNLFDAGSSGCRFTWIKRVGGRIVLQEKLDRALWNSEALLVNPNAKIIVLPCLCSDHHPLLLDFDCVRPTGGSNKPFRFEAAWLTHSDFTGMFSSAWGRGGGNLLNSIEEVTKECKVRIQQVFGSIHKKKRILLARIRGIQNCDYYADSDFLHQLDICLREEYHQVLRQEELLWLQKSSQKKNFPFQKVYDEFALKLSAKEKLAVSAELQLDEVKLAVFSMKGLKSPGVDGIQPIFYQCNWEILKNTLFQFVNSALATGKVDLKMPGAHMVLIPKVPNPTSVKEFRPITLLNTSYKILSKVLVNRLRPVLQRIIGPFQNSFLAGRSTTDNILITQEVVHSLMGCKGRSRGMILKIDLQKAYDNVSWRFVSEEMLVDLEATSAGKSKVFYLVVVFQLPEYSGSFEQERFMELCLPSLWGSIGGNRFFSGLATAQFDEGAKAIMGYAIQLASDSFAAFSNLLGDVTREGRLITWQPPPNGTCILNTDGSRCFDDGHASAGGLIRNSEGRWMFGFLLNTGRTGSLEAELWGIRQGIIMAKNRGIQRLIIEFDAQVVVQFLRSTVLASHPCYTLIRDCLELINSDWIVDIRHICREGNRCADHLADLAHSAPNGVSLLEDPPDSTTSLLEDDRAGRGVLRL</sequence>
<dbReference type="InterPro" id="IPR005135">
    <property type="entry name" value="Endo/exonuclease/phosphatase"/>
</dbReference>
<dbReference type="AlphaFoldDB" id="A0A1R3G812"/>
<dbReference type="GO" id="GO:0004523">
    <property type="term" value="F:RNA-DNA hybrid ribonuclease activity"/>
    <property type="evidence" value="ECO:0007669"/>
    <property type="project" value="InterPro"/>
</dbReference>
<name>A0A1R3G812_COCAP</name>
<protein>
    <submittedName>
        <fullName evidence="4">Reverse transcriptase</fullName>
    </submittedName>
</protein>
<dbReference type="InterPro" id="IPR036397">
    <property type="entry name" value="RNaseH_sf"/>
</dbReference>
<dbReference type="Pfam" id="PF03372">
    <property type="entry name" value="Exo_endo_phos"/>
    <property type="match status" value="1"/>
</dbReference>
<dbReference type="InterPro" id="IPR000477">
    <property type="entry name" value="RT_dom"/>
</dbReference>
<dbReference type="GO" id="GO:0003676">
    <property type="term" value="F:nucleic acid binding"/>
    <property type="evidence" value="ECO:0007669"/>
    <property type="project" value="InterPro"/>
</dbReference>
<evidence type="ECO:0000313" key="4">
    <source>
        <dbReference type="EMBL" id="OMO54228.1"/>
    </source>
</evidence>
<dbReference type="Pfam" id="PF00078">
    <property type="entry name" value="RVT_1"/>
    <property type="match status" value="1"/>
</dbReference>
<dbReference type="SUPFAM" id="SSF56672">
    <property type="entry name" value="DNA/RNA polymerases"/>
    <property type="match status" value="1"/>
</dbReference>
<reference evidence="4 5" key="1">
    <citation type="submission" date="2013-09" db="EMBL/GenBank/DDBJ databases">
        <title>Corchorus capsularis genome sequencing.</title>
        <authorList>
            <person name="Alam M."/>
            <person name="Haque M.S."/>
            <person name="Islam M.S."/>
            <person name="Emdad E.M."/>
            <person name="Islam M.M."/>
            <person name="Ahmed B."/>
            <person name="Halim A."/>
            <person name="Hossen Q.M.M."/>
            <person name="Hossain M.Z."/>
            <person name="Ahmed R."/>
            <person name="Khan M.M."/>
            <person name="Islam R."/>
            <person name="Rashid M.M."/>
            <person name="Khan S.A."/>
            <person name="Rahman M.S."/>
            <person name="Alam M."/>
        </authorList>
    </citation>
    <scope>NUCLEOTIDE SEQUENCE [LARGE SCALE GENOMIC DNA]</scope>
    <source>
        <strain evidence="5">cv. CVL-1</strain>
        <tissue evidence="4">Whole seedling</tissue>
    </source>
</reference>
<keyword evidence="4" id="KW-0548">Nucleotidyltransferase</keyword>
<keyword evidence="4" id="KW-0695">RNA-directed DNA polymerase</keyword>
<dbReference type="OMA" id="WINKYEC"/>
<comment type="caution">
    <text evidence="4">The sequence shown here is derived from an EMBL/GenBank/DDBJ whole genome shotgun (WGS) entry which is preliminary data.</text>
</comment>
<accession>A0A1R3G812</accession>
<dbReference type="InterPro" id="IPR044730">
    <property type="entry name" value="RNase_H-like_dom_plant"/>
</dbReference>
<dbReference type="InterPro" id="IPR053151">
    <property type="entry name" value="RNase_H-like"/>
</dbReference>
<evidence type="ECO:0000313" key="5">
    <source>
        <dbReference type="Proteomes" id="UP000188268"/>
    </source>
</evidence>
<dbReference type="InterPro" id="IPR002156">
    <property type="entry name" value="RNaseH_domain"/>
</dbReference>
<dbReference type="CDD" id="cd06222">
    <property type="entry name" value="RNase_H_like"/>
    <property type="match status" value="1"/>
</dbReference>
<keyword evidence="5" id="KW-1185">Reference proteome</keyword>
<dbReference type="Proteomes" id="UP000188268">
    <property type="component" value="Unassembled WGS sequence"/>
</dbReference>
<organism evidence="4 5">
    <name type="scientific">Corchorus capsularis</name>
    <name type="common">Jute</name>
    <dbReference type="NCBI Taxonomy" id="210143"/>
    <lineage>
        <taxon>Eukaryota</taxon>
        <taxon>Viridiplantae</taxon>
        <taxon>Streptophyta</taxon>
        <taxon>Embryophyta</taxon>
        <taxon>Tracheophyta</taxon>
        <taxon>Spermatophyta</taxon>
        <taxon>Magnoliopsida</taxon>
        <taxon>eudicotyledons</taxon>
        <taxon>Gunneridae</taxon>
        <taxon>Pentapetalae</taxon>
        <taxon>rosids</taxon>
        <taxon>malvids</taxon>
        <taxon>Malvales</taxon>
        <taxon>Malvaceae</taxon>
        <taxon>Grewioideae</taxon>
        <taxon>Apeibeae</taxon>
        <taxon>Corchorus</taxon>
    </lineage>
</organism>
<dbReference type="SUPFAM" id="SSF53098">
    <property type="entry name" value="Ribonuclease H-like"/>
    <property type="match status" value="1"/>
</dbReference>
<dbReference type="InterPro" id="IPR043502">
    <property type="entry name" value="DNA/RNA_pol_sf"/>
</dbReference>
<feature type="domain" description="Endonuclease/exonuclease/phosphatase" evidence="2">
    <location>
        <begin position="3"/>
        <end position="210"/>
    </location>
</feature>
<dbReference type="EMBL" id="AWWV01015006">
    <property type="protein sequence ID" value="OMO54228.1"/>
    <property type="molecule type" value="Genomic_DNA"/>
</dbReference>
<feature type="domain" description="Reverse transcriptase" evidence="1">
    <location>
        <begin position="430"/>
        <end position="526"/>
    </location>
</feature>
<keyword evidence="4" id="KW-0808">Transferase</keyword>
<dbReference type="OrthoDB" id="1002624at2759"/>
<dbReference type="CDD" id="cd01650">
    <property type="entry name" value="RT_nLTR_like"/>
    <property type="match status" value="1"/>
</dbReference>
<dbReference type="PANTHER" id="PTHR47723:SF13">
    <property type="entry name" value="PUTATIVE-RELATED"/>
    <property type="match status" value="1"/>
</dbReference>
<dbReference type="Pfam" id="PF13456">
    <property type="entry name" value="RVT_3"/>
    <property type="match status" value="1"/>
</dbReference>
<feature type="domain" description="RNase H type-1" evidence="3">
    <location>
        <begin position="636"/>
        <end position="756"/>
    </location>
</feature>
<evidence type="ECO:0000259" key="3">
    <source>
        <dbReference type="Pfam" id="PF13456"/>
    </source>
</evidence>
<dbReference type="GO" id="GO:0003964">
    <property type="term" value="F:RNA-directed DNA polymerase activity"/>
    <property type="evidence" value="ECO:0007669"/>
    <property type="project" value="UniProtKB-KW"/>
</dbReference>
<dbReference type="Gene3D" id="3.30.420.10">
    <property type="entry name" value="Ribonuclease H-like superfamily/Ribonuclease H"/>
    <property type="match status" value="1"/>
</dbReference>
<dbReference type="InterPro" id="IPR012337">
    <property type="entry name" value="RNaseH-like_sf"/>
</dbReference>
<dbReference type="SUPFAM" id="SSF56219">
    <property type="entry name" value="DNase I-like"/>
    <property type="match status" value="1"/>
</dbReference>
<proteinExistence type="predicted"/>
<dbReference type="Gene3D" id="3.60.10.10">
    <property type="entry name" value="Endonuclease/exonuclease/phosphatase"/>
    <property type="match status" value="1"/>
</dbReference>
<evidence type="ECO:0000259" key="1">
    <source>
        <dbReference type="Pfam" id="PF00078"/>
    </source>
</evidence>
<dbReference type="InterPro" id="IPR036691">
    <property type="entry name" value="Endo/exonu/phosph_ase_sf"/>
</dbReference>
<dbReference type="Gramene" id="OMO54228">
    <property type="protein sequence ID" value="OMO54228"/>
    <property type="gene ID" value="CCACVL1_27959"/>
</dbReference>
<dbReference type="PANTHER" id="PTHR47723">
    <property type="entry name" value="OS05G0353850 PROTEIN"/>
    <property type="match status" value="1"/>
</dbReference>